<accession>A0A2N9FEY4</accession>
<gene>
    <name evidence="2" type="ORF">FSB_LOCUS13216</name>
</gene>
<protein>
    <submittedName>
        <fullName evidence="2">Uncharacterized protein</fullName>
    </submittedName>
</protein>
<dbReference type="AlphaFoldDB" id="A0A2N9FEY4"/>
<name>A0A2N9FEY4_FAGSY</name>
<organism evidence="2">
    <name type="scientific">Fagus sylvatica</name>
    <name type="common">Beechnut</name>
    <dbReference type="NCBI Taxonomy" id="28930"/>
    <lineage>
        <taxon>Eukaryota</taxon>
        <taxon>Viridiplantae</taxon>
        <taxon>Streptophyta</taxon>
        <taxon>Embryophyta</taxon>
        <taxon>Tracheophyta</taxon>
        <taxon>Spermatophyta</taxon>
        <taxon>Magnoliopsida</taxon>
        <taxon>eudicotyledons</taxon>
        <taxon>Gunneridae</taxon>
        <taxon>Pentapetalae</taxon>
        <taxon>rosids</taxon>
        <taxon>fabids</taxon>
        <taxon>Fagales</taxon>
        <taxon>Fagaceae</taxon>
        <taxon>Fagus</taxon>
    </lineage>
</organism>
<proteinExistence type="predicted"/>
<evidence type="ECO:0000313" key="2">
    <source>
        <dbReference type="EMBL" id="SPC85334.1"/>
    </source>
</evidence>
<dbReference type="EMBL" id="OIVN01000776">
    <property type="protein sequence ID" value="SPC85334.1"/>
    <property type="molecule type" value="Genomic_DNA"/>
</dbReference>
<feature type="compositionally biased region" description="Basic and acidic residues" evidence="1">
    <location>
        <begin position="13"/>
        <end position="22"/>
    </location>
</feature>
<sequence>MGRVGEEEGPWVDGKEGKEKRGGRGMSYPKCAGVSPLLQHQFEELTRQKRGESQNVGENKRRKLVVIGQDCVEPLQALRSAGIEVHMDVKGVAEKRRNMDNLRRKRKEEKKRMRDQRRNQRKKLKAGSE</sequence>
<feature type="compositionally biased region" description="Basic residues" evidence="1">
    <location>
        <begin position="119"/>
        <end position="129"/>
    </location>
</feature>
<feature type="region of interest" description="Disordered" evidence="1">
    <location>
        <begin position="94"/>
        <end position="129"/>
    </location>
</feature>
<evidence type="ECO:0000256" key="1">
    <source>
        <dbReference type="SAM" id="MobiDB-lite"/>
    </source>
</evidence>
<reference evidence="2" key="1">
    <citation type="submission" date="2018-02" db="EMBL/GenBank/DDBJ databases">
        <authorList>
            <person name="Cohen D.B."/>
            <person name="Kent A.D."/>
        </authorList>
    </citation>
    <scope>NUCLEOTIDE SEQUENCE</scope>
</reference>
<feature type="region of interest" description="Disordered" evidence="1">
    <location>
        <begin position="1"/>
        <end position="32"/>
    </location>
</feature>